<gene>
    <name evidence="9" type="primary">oppC</name>
    <name evidence="9" type="ordered locus">CA_C2374</name>
</gene>
<evidence type="ECO:0000256" key="4">
    <source>
        <dbReference type="ARBA" id="ARBA00022692"/>
    </source>
</evidence>
<feature type="transmembrane region" description="Helical" evidence="7">
    <location>
        <begin position="21"/>
        <end position="41"/>
    </location>
</feature>
<dbReference type="PIR" id="G97192">
    <property type="entry name" value="G97192"/>
</dbReference>
<dbReference type="CDD" id="cd06261">
    <property type="entry name" value="TM_PBP2"/>
    <property type="match status" value="1"/>
</dbReference>
<dbReference type="PANTHER" id="PTHR43386:SF1">
    <property type="entry name" value="D,D-DIPEPTIDE TRANSPORT SYSTEM PERMEASE PROTEIN DDPC-RELATED"/>
    <property type="match status" value="1"/>
</dbReference>
<feature type="transmembrane region" description="Helical" evidence="7">
    <location>
        <begin position="259"/>
        <end position="279"/>
    </location>
</feature>
<dbReference type="OrthoDB" id="9783218at2"/>
<evidence type="ECO:0000256" key="6">
    <source>
        <dbReference type="ARBA" id="ARBA00023136"/>
    </source>
</evidence>
<evidence type="ECO:0000313" key="9">
    <source>
        <dbReference type="EMBL" id="AAK80330.1"/>
    </source>
</evidence>
<feature type="transmembrane region" description="Helical" evidence="7">
    <location>
        <begin position="151"/>
        <end position="170"/>
    </location>
</feature>
<keyword evidence="5 7" id="KW-1133">Transmembrane helix</keyword>
<dbReference type="GeneID" id="44998854"/>
<protein>
    <submittedName>
        <fullName evidence="9">Oligopeptide ABC-type transporter, permease component OPPC</fullName>
    </submittedName>
</protein>
<dbReference type="AlphaFoldDB" id="Q97GJ2"/>
<dbReference type="RefSeq" id="WP_010965671.1">
    <property type="nucleotide sequence ID" value="NC_003030.1"/>
</dbReference>
<organism evidence="9 10">
    <name type="scientific">Clostridium acetobutylicum (strain ATCC 824 / DSM 792 / JCM 1419 / IAM 19013 / LMG 5710 / NBRC 13948 / NRRL B-527 / VKM B-1787 / 2291 / W)</name>
    <dbReference type="NCBI Taxonomy" id="272562"/>
    <lineage>
        <taxon>Bacteria</taxon>
        <taxon>Bacillati</taxon>
        <taxon>Bacillota</taxon>
        <taxon>Clostridia</taxon>
        <taxon>Eubacteriales</taxon>
        <taxon>Clostridiaceae</taxon>
        <taxon>Clostridium</taxon>
    </lineage>
</organism>
<feature type="transmembrane region" description="Helical" evidence="7">
    <location>
        <begin position="120"/>
        <end position="139"/>
    </location>
</feature>
<dbReference type="HOGENOM" id="CLU_028518_1_2_9"/>
<name>Q97GJ2_CLOAB</name>
<keyword evidence="10" id="KW-1185">Reference proteome</keyword>
<sequence length="289" mass="32384">MKRNIGFYKIVYSRLKRDRRALLGLLILFIIIAFAFLGPFLSKYGEDYINYSNIKSAPSVEHILGTDKVGRDVLTRLMYGGRISIMIGIFSVLLQAIMAVILGIVSGYYGGMLDTLIMRFTDVVMSIPVLPILIVLGAIFSDMKISDKERIFLIVAILSILQWPSLARIVRGEVLKLKNKEFMLAADILGISDRRKMFSHIFPNVLPQIIVFSTLSVGGNIMMESTLSFLGLGITEPSASWGNMIQVVGDFYTFDHYPWLWIPPGICIFLTVMSINLLGDSLREAVDTK</sequence>
<dbReference type="InterPro" id="IPR050366">
    <property type="entry name" value="BP-dependent_transpt_permease"/>
</dbReference>
<dbReference type="GO" id="GO:0055085">
    <property type="term" value="P:transmembrane transport"/>
    <property type="evidence" value="ECO:0007669"/>
    <property type="project" value="InterPro"/>
</dbReference>
<dbReference type="InterPro" id="IPR035906">
    <property type="entry name" value="MetI-like_sf"/>
</dbReference>
<comment type="similarity">
    <text evidence="7">Belongs to the binding-protein-dependent transport system permease family.</text>
</comment>
<evidence type="ECO:0000256" key="2">
    <source>
        <dbReference type="ARBA" id="ARBA00022448"/>
    </source>
</evidence>
<dbReference type="Pfam" id="PF00528">
    <property type="entry name" value="BPD_transp_1"/>
    <property type="match status" value="1"/>
</dbReference>
<proteinExistence type="inferred from homology"/>
<dbReference type="PANTHER" id="PTHR43386">
    <property type="entry name" value="OLIGOPEPTIDE TRANSPORT SYSTEM PERMEASE PROTEIN APPC"/>
    <property type="match status" value="1"/>
</dbReference>
<feature type="domain" description="ABC transmembrane type-1" evidence="8">
    <location>
        <begin position="81"/>
        <end position="279"/>
    </location>
</feature>
<keyword evidence="4 7" id="KW-0812">Transmembrane</keyword>
<keyword evidence="3" id="KW-1003">Cell membrane</keyword>
<keyword evidence="6 7" id="KW-0472">Membrane</keyword>
<keyword evidence="2 7" id="KW-0813">Transport</keyword>
<dbReference type="PROSITE" id="PS50928">
    <property type="entry name" value="ABC_TM1"/>
    <property type="match status" value="1"/>
</dbReference>
<dbReference type="KEGG" id="cac:CA_C2374"/>
<comment type="subcellular location">
    <subcellularLocation>
        <location evidence="1 7">Cell membrane</location>
        <topology evidence="1 7">Multi-pass membrane protein</topology>
    </subcellularLocation>
</comment>
<dbReference type="Proteomes" id="UP000000814">
    <property type="component" value="Chromosome"/>
</dbReference>
<dbReference type="Pfam" id="PF12911">
    <property type="entry name" value="OppC_N"/>
    <property type="match status" value="1"/>
</dbReference>
<evidence type="ECO:0000256" key="3">
    <source>
        <dbReference type="ARBA" id="ARBA00022475"/>
    </source>
</evidence>
<feature type="transmembrane region" description="Helical" evidence="7">
    <location>
        <begin position="201"/>
        <end position="223"/>
    </location>
</feature>
<dbReference type="SUPFAM" id="SSF161098">
    <property type="entry name" value="MetI-like"/>
    <property type="match status" value="1"/>
</dbReference>
<dbReference type="Gene3D" id="1.10.3720.10">
    <property type="entry name" value="MetI-like"/>
    <property type="match status" value="1"/>
</dbReference>
<dbReference type="PATRIC" id="fig|272562.8.peg.2571"/>
<dbReference type="eggNOG" id="COG1173">
    <property type="taxonomic scope" value="Bacteria"/>
</dbReference>
<accession>Q97GJ2</accession>
<reference evidence="9 10" key="1">
    <citation type="journal article" date="2001" name="J. Bacteriol.">
        <title>Genome sequence and comparative analysis of the solvent-producing bacterium Clostridium acetobutylicum.</title>
        <authorList>
            <person name="Nolling J."/>
            <person name="Breton G."/>
            <person name="Omelchenko M.V."/>
            <person name="Makarova K.S."/>
            <person name="Zeng Q."/>
            <person name="Gibson R."/>
            <person name="Lee H.M."/>
            <person name="Dubois J."/>
            <person name="Qiu D."/>
            <person name="Hitti J."/>
            <person name="Wolf Y.I."/>
            <person name="Tatusov R.L."/>
            <person name="Sabathe F."/>
            <person name="Doucette-Stamm L."/>
            <person name="Soucaille P."/>
            <person name="Daly M.J."/>
            <person name="Bennett G.N."/>
            <person name="Koonin E.V."/>
            <person name="Smith D.R."/>
        </authorList>
    </citation>
    <scope>NUCLEOTIDE SEQUENCE [LARGE SCALE GENOMIC DNA]</scope>
    <source>
        <strain evidence="10">ATCC 824 / DSM 792 / JCM 1419 / LMG 5710 / VKM B-1787</strain>
    </source>
</reference>
<dbReference type="STRING" id="272562.CA_C2374"/>
<dbReference type="InterPro" id="IPR025966">
    <property type="entry name" value="OppC_N"/>
</dbReference>
<dbReference type="InterPro" id="IPR000515">
    <property type="entry name" value="MetI-like"/>
</dbReference>
<dbReference type="GO" id="GO:0005886">
    <property type="term" value="C:plasma membrane"/>
    <property type="evidence" value="ECO:0007669"/>
    <property type="project" value="UniProtKB-SubCell"/>
</dbReference>
<evidence type="ECO:0000256" key="5">
    <source>
        <dbReference type="ARBA" id="ARBA00022989"/>
    </source>
</evidence>
<evidence type="ECO:0000256" key="7">
    <source>
        <dbReference type="RuleBase" id="RU363032"/>
    </source>
</evidence>
<evidence type="ECO:0000259" key="8">
    <source>
        <dbReference type="PROSITE" id="PS50928"/>
    </source>
</evidence>
<evidence type="ECO:0000256" key="1">
    <source>
        <dbReference type="ARBA" id="ARBA00004651"/>
    </source>
</evidence>
<evidence type="ECO:0000313" key="10">
    <source>
        <dbReference type="Proteomes" id="UP000000814"/>
    </source>
</evidence>
<dbReference type="EMBL" id="AE001437">
    <property type="protein sequence ID" value="AAK80330.1"/>
    <property type="molecule type" value="Genomic_DNA"/>
</dbReference>
<feature type="transmembrane region" description="Helical" evidence="7">
    <location>
        <begin position="83"/>
        <end position="108"/>
    </location>
</feature>